<dbReference type="PIRSF" id="PIRSF015853">
    <property type="entry name" value="Pep_DppA"/>
    <property type="match status" value="1"/>
</dbReference>
<keyword evidence="2" id="KW-0862">Zinc</keyword>
<protein>
    <submittedName>
        <fullName evidence="3">D-amino peptidase</fullName>
    </submittedName>
</protein>
<feature type="binding site" evidence="2">
    <location>
        <position position="8"/>
    </location>
    <ligand>
        <name>Zn(2+)</name>
        <dbReference type="ChEBI" id="CHEBI:29105"/>
        <label>1</label>
    </ligand>
</feature>
<dbReference type="Pfam" id="PF04951">
    <property type="entry name" value="Peptidase_M55"/>
    <property type="match status" value="1"/>
</dbReference>
<evidence type="ECO:0000256" key="2">
    <source>
        <dbReference type="PIRSR" id="PIRSR015853-2"/>
    </source>
</evidence>
<dbReference type="AlphaFoldDB" id="A0A4R6Q015"/>
<reference evidence="3 4" key="1">
    <citation type="submission" date="2019-03" db="EMBL/GenBank/DDBJ databases">
        <title>Genomic Encyclopedia of Type Strains, Phase IV (KMG-IV): sequencing the most valuable type-strain genomes for metagenomic binning, comparative biology and taxonomic classification.</title>
        <authorList>
            <person name="Goeker M."/>
        </authorList>
    </citation>
    <scope>NUCLEOTIDE SEQUENCE [LARGE SCALE GENOMIC DNA]</scope>
    <source>
        <strain evidence="3 4">DSM 28287</strain>
    </source>
</reference>
<feature type="binding site" evidence="2">
    <location>
        <position position="59"/>
    </location>
    <ligand>
        <name>Zn(2+)</name>
        <dbReference type="ChEBI" id="CHEBI:29105"/>
        <label>2</label>
    </ligand>
</feature>
<dbReference type="Gene3D" id="3.30.1360.130">
    <property type="entry name" value="Dipeptide transport protein"/>
    <property type="match status" value="1"/>
</dbReference>
<organism evidence="3 4">
    <name type="scientific">Aminicella lysinilytica</name>
    <dbReference type="NCBI Taxonomy" id="433323"/>
    <lineage>
        <taxon>Bacteria</taxon>
        <taxon>Bacillati</taxon>
        <taxon>Bacillota</taxon>
        <taxon>Clostridia</taxon>
        <taxon>Peptostreptococcales</taxon>
        <taxon>Anaerovoracaceae</taxon>
        <taxon>Aminicella</taxon>
    </lineage>
</organism>
<keyword evidence="4" id="KW-1185">Reference proteome</keyword>
<dbReference type="RefSeq" id="WP_133528918.1">
    <property type="nucleotide sequence ID" value="NZ_SNXO01000030.1"/>
</dbReference>
<dbReference type="InterPro" id="IPR036177">
    <property type="entry name" value="Peptidase_M55_sf"/>
</dbReference>
<gene>
    <name evidence="3" type="ORF">EV211_1306</name>
</gene>
<evidence type="ECO:0000256" key="1">
    <source>
        <dbReference type="PIRSR" id="PIRSR015853-1"/>
    </source>
</evidence>
<feature type="binding site" evidence="2">
    <location>
        <position position="135"/>
    </location>
    <ligand>
        <name>Zn(2+)</name>
        <dbReference type="ChEBI" id="CHEBI:29105"/>
        <label>2</label>
    </ligand>
</feature>
<dbReference type="EMBL" id="SNXO01000030">
    <property type="protein sequence ID" value="TDP51472.1"/>
    <property type="molecule type" value="Genomic_DNA"/>
</dbReference>
<dbReference type="OrthoDB" id="9785420at2"/>
<dbReference type="Gene3D" id="3.40.50.10780">
    <property type="entry name" value="Dipeptide transport protein"/>
    <property type="match status" value="1"/>
</dbReference>
<feature type="binding site" evidence="2">
    <location>
        <position position="10"/>
    </location>
    <ligand>
        <name>Zn(2+)</name>
        <dbReference type="ChEBI" id="CHEBI:29105"/>
        <label>1</label>
    </ligand>
</feature>
<dbReference type="Proteomes" id="UP000295500">
    <property type="component" value="Unassembled WGS sequence"/>
</dbReference>
<dbReference type="InterPro" id="IPR007035">
    <property type="entry name" value="Peptidase_M55"/>
</dbReference>
<feature type="binding site" evidence="2">
    <location>
        <position position="8"/>
    </location>
    <ligand>
        <name>Zn(2+)</name>
        <dbReference type="ChEBI" id="CHEBI:29105"/>
        <label>2</label>
    </ligand>
</feature>
<evidence type="ECO:0000313" key="3">
    <source>
        <dbReference type="EMBL" id="TDP51472.1"/>
    </source>
</evidence>
<dbReference type="SUPFAM" id="SSF63992">
    <property type="entry name" value="Dipeptide transport protein"/>
    <property type="match status" value="1"/>
</dbReference>
<feature type="active site" description="Nucleophile" evidence="1">
    <location>
        <position position="116"/>
    </location>
</feature>
<proteinExistence type="predicted"/>
<dbReference type="InterPro" id="IPR027476">
    <property type="entry name" value="DppA_N"/>
</dbReference>
<dbReference type="GO" id="GO:0046872">
    <property type="term" value="F:metal ion binding"/>
    <property type="evidence" value="ECO:0007669"/>
    <property type="project" value="UniProtKB-KW"/>
</dbReference>
<comment type="caution">
    <text evidence="3">The sequence shown here is derived from an EMBL/GenBank/DDBJ whole genome shotgun (WGS) entry which is preliminary data.</text>
</comment>
<feature type="binding site" evidence="2">
    <location>
        <position position="104"/>
    </location>
    <ligand>
        <name>Zn(2+)</name>
        <dbReference type="ChEBI" id="CHEBI:29105"/>
        <label>2</label>
    </ligand>
</feature>
<name>A0A4R6Q015_9FIRM</name>
<sequence length="267" mass="29641">MKVFVSADIEGIAGVTSWDETLPGRLGYEEAQIQMNKEVTAACDAAIELGYEVVVKDGHDAGLNLHHDKLPKNVELIRGWMTTPESMMAGIDETYDAAIYIGYHSPEGSDTSCLAHTIEHSEFNWIKINNKIASEFTINRITADSYHVPSIFISGDEGICNLAKEESPSIVSVTTKISTGNSTWNKHPEVVTREIFEGVKNALLIRESIPIIPLESEYKLTINFKEHAKAKRAAWYPGVSRINSHIVEYTATTPLELRIAQMFMTGL</sequence>
<keyword evidence="2" id="KW-0479">Metal-binding</keyword>
<evidence type="ECO:0000313" key="4">
    <source>
        <dbReference type="Proteomes" id="UP000295500"/>
    </source>
</evidence>
<accession>A0A4R6Q015</accession>